<keyword evidence="2" id="KW-0489">Methyltransferase</keyword>
<dbReference type="GO" id="GO:0008168">
    <property type="term" value="F:methyltransferase activity"/>
    <property type="evidence" value="ECO:0007669"/>
    <property type="project" value="UniProtKB-KW"/>
</dbReference>
<dbReference type="Gene3D" id="3.40.50.150">
    <property type="entry name" value="Vaccinia Virus protein VP39"/>
    <property type="match status" value="1"/>
</dbReference>
<dbReference type="InterPro" id="IPR036388">
    <property type="entry name" value="WH-like_DNA-bd_sf"/>
</dbReference>
<dbReference type="Proteomes" id="UP000791080">
    <property type="component" value="Unassembled WGS sequence"/>
</dbReference>
<reference evidence="2 3" key="1">
    <citation type="submission" date="2022-06" db="EMBL/GenBank/DDBJ databases">
        <title>Genomic Encyclopedia of Type Strains, Phase I: the one thousand microbial genomes (KMG-I) project.</title>
        <authorList>
            <person name="Kyrpides N."/>
        </authorList>
    </citation>
    <scope>NUCLEOTIDE SEQUENCE [LARGE SCALE GENOMIC DNA]</scope>
    <source>
        <strain evidence="2 3">DSM 43889</strain>
    </source>
</reference>
<gene>
    <name evidence="2" type="ORF">G443_000943</name>
</gene>
<comment type="caution">
    <text evidence="2">The sequence shown here is derived from an EMBL/GenBank/DDBJ whole genome shotgun (WGS) entry which is preliminary data.</text>
</comment>
<sequence>MTVTDEVPTTVAVGPREAAADAAGAAALLEIGDRLGLLPHIDQGQSVTAARLAAEADLPEEGVANYLEAMSSAGIMVDSPDGEGGLRVADDFDQIQYESGYLSWAMNANRPFVNNAVEFLRAPLDSRAKYPRDGRQVAVSSEWMGSKGFYPVALQTILDARPSRVVDLGAGTARLLIEVMLQLPETTAVALDLDGPSCEEAVLAAERAGVADRLTVIEAPIQSVAEDPTPVLGADVVHAGFVFHDMMPDEEHVADAVLANCREGLRPGGMMAITDAVPYVKNIRERRFSAIVSYYHKQFMRRRLLSEEEWTAKLSGAGFSSVECVPHRFPTGRLFRATKA</sequence>
<proteinExistence type="predicted"/>
<dbReference type="RefSeq" id="WP_035292908.1">
    <property type="nucleotide sequence ID" value="NZ_AUBJ02000001.1"/>
</dbReference>
<evidence type="ECO:0000259" key="1">
    <source>
        <dbReference type="Pfam" id="PF08242"/>
    </source>
</evidence>
<dbReference type="InterPro" id="IPR029063">
    <property type="entry name" value="SAM-dependent_MTases_sf"/>
</dbReference>
<evidence type="ECO:0000313" key="3">
    <source>
        <dbReference type="Proteomes" id="UP000791080"/>
    </source>
</evidence>
<accession>A0ABT1JES7</accession>
<keyword evidence="3" id="KW-1185">Reference proteome</keyword>
<dbReference type="GO" id="GO:0032259">
    <property type="term" value="P:methylation"/>
    <property type="evidence" value="ECO:0007669"/>
    <property type="project" value="UniProtKB-KW"/>
</dbReference>
<dbReference type="Gene3D" id="1.10.10.10">
    <property type="entry name" value="Winged helix-like DNA-binding domain superfamily/Winged helix DNA-binding domain"/>
    <property type="match status" value="1"/>
</dbReference>
<keyword evidence="2" id="KW-0808">Transferase</keyword>
<dbReference type="Pfam" id="PF08242">
    <property type="entry name" value="Methyltransf_12"/>
    <property type="match status" value="1"/>
</dbReference>
<protein>
    <submittedName>
        <fullName evidence="2">Methyltransferase domain-containing protein</fullName>
    </submittedName>
</protein>
<organism evidence="2 3">
    <name type="scientific">Actinoalloteichus caeruleus DSM 43889</name>
    <dbReference type="NCBI Taxonomy" id="1120930"/>
    <lineage>
        <taxon>Bacteria</taxon>
        <taxon>Bacillati</taxon>
        <taxon>Actinomycetota</taxon>
        <taxon>Actinomycetes</taxon>
        <taxon>Pseudonocardiales</taxon>
        <taxon>Pseudonocardiaceae</taxon>
        <taxon>Actinoalloteichus</taxon>
        <taxon>Actinoalloteichus cyanogriseus</taxon>
    </lineage>
</organism>
<dbReference type="CDD" id="cd02440">
    <property type="entry name" value="AdoMet_MTases"/>
    <property type="match status" value="1"/>
</dbReference>
<evidence type="ECO:0000313" key="2">
    <source>
        <dbReference type="EMBL" id="MCP2330673.1"/>
    </source>
</evidence>
<dbReference type="InterPro" id="IPR013217">
    <property type="entry name" value="Methyltransf_12"/>
</dbReference>
<name>A0ABT1JES7_ACTCY</name>
<dbReference type="EMBL" id="AUBJ02000001">
    <property type="protein sequence ID" value="MCP2330673.1"/>
    <property type="molecule type" value="Genomic_DNA"/>
</dbReference>
<feature type="domain" description="Methyltransferase type 12" evidence="1">
    <location>
        <begin position="166"/>
        <end position="270"/>
    </location>
</feature>
<dbReference type="PANTHER" id="PTHR43712">
    <property type="entry name" value="PUTATIVE (AFU_ORTHOLOGUE AFUA_4G14580)-RELATED"/>
    <property type="match status" value="1"/>
</dbReference>
<dbReference type="PANTHER" id="PTHR43712:SF2">
    <property type="entry name" value="O-METHYLTRANSFERASE CICE"/>
    <property type="match status" value="1"/>
</dbReference>
<dbReference type="SUPFAM" id="SSF53335">
    <property type="entry name" value="S-adenosyl-L-methionine-dependent methyltransferases"/>
    <property type="match status" value="1"/>
</dbReference>